<dbReference type="Gene3D" id="3.90.1200.10">
    <property type="match status" value="1"/>
</dbReference>
<gene>
    <name evidence="2" type="ORF">GCM10009733_023690</name>
</gene>
<comment type="caution">
    <text evidence="2">The sequence shown here is derived from an EMBL/GenBank/DDBJ whole genome shotgun (WGS) entry which is preliminary data.</text>
</comment>
<dbReference type="RefSeq" id="WP_346103995.1">
    <property type="nucleotide sequence ID" value="NZ_BAAAMU010000013.1"/>
</dbReference>
<dbReference type="InterPro" id="IPR011009">
    <property type="entry name" value="Kinase-like_dom_sf"/>
</dbReference>
<keyword evidence="3" id="KW-1185">Reference proteome</keyword>
<dbReference type="SUPFAM" id="SSF56112">
    <property type="entry name" value="Protein kinase-like (PK-like)"/>
    <property type="match status" value="1"/>
</dbReference>
<feature type="domain" description="Aminoglycoside phosphotransferase" evidence="1">
    <location>
        <begin position="36"/>
        <end position="143"/>
    </location>
</feature>
<protein>
    <recommendedName>
        <fullName evidence="1">Aminoglycoside phosphotransferase domain-containing protein</fullName>
    </recommendedName>
</protein>
<dbReference type="Pfam" id="PF01636">
    <property type="entry name" value="APH"/>
    <property type="match status" value="1"/>
</dbReference>
<evidence type="ECO:0000259" key="1">
    <source>
        <dbReference type="Pfam" id="PF01636"/>
    </source>
</evidence>
<dbReference type="EMBL" id="BAAAMU010000013">
    <property type="protein sequence ID" value="GAA1626244.1"/>
    <property type="molecule type" value="Genomic_DNA"/>
</dbReference>
<organism evidence="2 3">
    <name type="scientific">Nonomuraea maheshkhaliensis</name>
    <dbReference type="NCBI Taxonomy" id="419590"/>
    <lineage>
        <taxon>Bacteria</taxon>
        <taxon>Bacillati</taxon>
        <taxon>Actinomycetota</taxon>
        <taxon>Actinomycetes</taxon>
        <taxon>Streptosporangiales</taxon>
        <taxon>Streptosporangiaceae</taxon>
        <taxon>Nonomuraea</taxon>
    </lineage>
</organism>
<accession>A0ABN2F1G8</accession>
<sequence>MQKATIDRVDELIAVGCVPLTPAALADGVRSILARDDIWRAPALPKNLNRALSGEEADRLQALAPYLVECAERLDEAAVPATIVHRDFHPGNVVVRDNGILLRDWSFATVTTPLFDLASWLLDASEPDAADYLDACFAAWSGTVPQERMRNAWPSRSPRWWS</sequence>
<evidence type="ECO:0000313" key="2">
    <source>
        <dbReference type="EMBL" id="GAA1626244.1"/>
    </source>
</evidence>
<name>A0ABN2F1G8_9ACTN</name>
<dbReference type="InterPro" id="IPR002575">
    <property type="entry name" value="Aminoglycoside_PTrfase"/>
</dbReference>
<proteinExistence type="predicted"/>
<reference evidence="2 3" key="1">
    <citation type="journal article" date="2019" name="Int. J. Syst. Evol. Microbiol.">
        <title>The Global Catalogue of Microorganisms (GCM) 10K type strain sequencing project: providing services to taxonomists for standard genome sequencing and annotation.</title>
        <authorList>
            <consortium name="The Broad Institute Genomics Platform"/>
            <consortium name="The Broad Institute Genome Sequencing Center for Infectious Disease"/>
            <person name="Wu L."/>
            <person name="Ma J."/>
        </authorList>
    </citation>
    <scope>NUCLEOTIDE SEQUENCE [LARGE SCALE GENOMIC DNA]</scope>
    <source>
        <strain evidence="2 3">JCM 13929</strain>
    </source>
</reference>
<dbReference type="Proteomes" id="UP001500064">
    <property type="component" value="Unassembled WGS sequence"/>
</dbReference>
<evidence type="ECO:0000313" key="3">
    <source>
        <dbReference type="Proteomes" id="UP001500064"/>
    </source>
</evidence>